<dbReference type="SUPFAM" id="SSF56235">
    <property type="entry name" value="N-terminal nucleophile aminohydrolases (Ntn hydrolases)"/>
    <property type="match status" value="1"/>
</dbReference>
<organism evidence="2 3">
    <name type="scientific">Anaeromyxobacter oryzae</name>
    <dbReference type="NCBI Taxonomy" id="2918170"/>
    <lineage>
        <taxon>Bacteria</taxon>
        <taxon>Pseudomonadati</taxon>
        <taxon>Myxococcota</taxon>
        <taxon>Myxococcia</taxon>
        <taxon>Myxococcales</taxon>
        <taxon>Cystobacterineae</taxon>
        <taxon>Anaeromyxobacteraceae</taxon>
        <taxon>Anaeromyxobacter</taxon>
    </lineage>
</organism>
<evidence type="ECO:0000313" key="3">
    <source>
        <dbReference type="Proteomes" id="UP001162891"/>
    </source>
</evidence>
<reference evidence="3" key="1">
    <citation type="journal article" date="2022" name="Int. J. Syst. Evol. Microbiol.">
        <title>Anaeromyxobacter oryzae sp. nov., Anaeromyxobacter diazotrophicus sp. nov. and Anaeromyxobacter paludicola sp. nov., isolated from paddy soils.</title>
        <authorList>
            <person name="Itoh H."/>
            <person name="Xu Z."/>
            <person name="Mise K."/>
            <person name="Masuda Y."/>
            <person name="Ushijima N."/>
            <person name="Hayakawa C."/>
            <person name="Shiratori Y."/>
            <person name="Senoo K."/>
        </authorList>
    </citation>
    <scope>NUCLEOTIDE SEQUENCE [LARGE SCALE GENOMIC DNA]</scope>
    <source>
        <strain evidence="3">Red232</strain>
    </source>
</reference>
<sequence>MALRVEERIVAGEDGDAIVVHHLVLHGSNRAIGRHLGDVARARYHLAPAPAIDPLRARVQREWLRRNAPVLFERMRGVADAFRVDVGADGLDLSRLGAPPPTAGCSAIFLPPRATAVGHPLVSRAFDFAAPVAGRAPPGVAPAASRPYVLETHPDEGHAALALVAFDLLGAALDGVNAEGLCVVAASDVESPAAEPDPAGIGLDELQIGRVLLDSCATAQEARELLLSAKHHYAAVPAHWLVADRHGDAFVFEVGPGRNRVHLVEARAEPLVLTNHPLHRYPADEALPRAAGPVGTYARYRLLRAALAEALAPWRAEALGAVAERAFVGPAGCDRTLWHGVYDLAERSLEATFFLRDEPDPARARGTRTVRTPALRFELQA</sequence>
<name>A0ABM7X4E9_9BACT</name>
<dbReference type="Proteomes" id="UP001162891">
    <property type="component" value="Chromosome"/>
</dbReference>
<feature type="domain" description="Peptidase C45 hydrolase" evidence="1">
    <location>
        <begin position="152"/>
        <end position="280"/>
    </location>
</feature>
<dbReference type="RefSeq" id="WP_248357165.1">
    <property type="nucleotide sequence ID" value="NZ_AP025591.1"/>
</dbReference>
<evidence type="ECO:0000259" key="1">
    <source>
        <dbReference type="Pfam" id="PF03417"/>
    </source>
</evidence>
<dbReference type="EMBL" id="AP025591">
    <property type="protein sequence ID" value="BDG06685.1"/>
    <property type="molecule type" value="Genomic_DNA"/>
</dbReference>
<dbReference type="Pfam" id="PF03417">
    <property type="entry name" value="AAT"/>
    <property type="match status" value="1"/>
</dbReference>
<dbReference type="NCBIfam" id="NF040521">
    <property type="entry name" value="C45_proenzyme"/>
    <property type="match status" value="1"/>
</dbReference>
<dbReference type="InterPro" id="IPR029055">
    <property type="entry name" value="Ntn_hydrolases_N"/>
</dbReference>
<evidence type="ECO:0000313" key="2">
    <source>
        <dbReference type="EMBL" id="BDG06685.1"/>
    </source>
</evidence>
<proteinExistence type="predicted"/>
<dbReference type="InterPro" id="IPR047794">
    <property type="entry name" value="C45_proenzyme-like"/>
</dbReference>
<dbReference type="InterPro" id="IPR005079">
    <property type="entry name" value="Peptidase_C45_hydrolase"/>
</dbReference>
<accession>A0ABM7X4E9</accession>
<protein>
    <recommendedName>
        <fullName evidence="1">Peptidase C45 hydrolase domain-containing protein</fullName>
    </recommendedName>
</protein>
<keyword evidence="3" id="KW-1185">Reference proteome</keyword>
<dbReference type="Gene3D" id="3.60.60.10">
    <property type="entry name" value="Penicillin V Acylase, Chain A"/>
    <property type="match status" value="1"/>
</dbReference>
<gene>
    <name evidence="2" type="ORF">AMOR_56810</name>
</gene>